<evidence type="ECO:0000313" key="9">
    <source>
        <dbReference type="EMBL" id="MBB5049346.1"/>
    </source>
</evidence>
<keyword evidence="4 8" id="KW-1133">Transmembrane helix</keyword>
<evidence type="ECO:0000256" key="3">
    <source>
        <dbReference type="ARBA" id="ARBA00022692"/>
    </source>
</evidence>
<comment type="subcellular location">
    <subcellularLocation>
        <location evidence="8">Cell membrane</location>
        <topology evidence="8">Multi-pass membrane protein</topology>
    </subcellularLocation>
</comment>
<keyword evidence="5 8" id="KW-0406">Ion transport</keyword>
<dbReference type="GO" id="GO:0005886">
    <property type="term" value="C:plasma membrane"/>
    <property type="evidence" value="ECO:0007669"/>
    <property type="project" value="UniProtKB-SubCell"/>
</dbReference>
<evidence type="ECO:0000256" key="1">
    <source>
        <dbReference type="ARBA" id="ARBA00022448"/>
    </source>
</evidence>
<dbReference type="PANTHER" id="PTHR35529">
    <property type="entry name" value="MANGANESE EFFLUX PUMP MNTP-RELATED"/>
    <property type="match status" value="1"/>
</dbReference>
<proteinExistence type="inferred from homology"/>
<evidence type="ECO:0000313" key="10">
    <source>
        <dbReference type="Proteomes" id="UP000542353"/>
    </source>
</evidence>
<evidence type="ECO:0000256" key="4">
    <source>
        <dbReference type="ARBA" id="ARBA00022989"/>
    </source>
</evidence>
<keyword evidence="3 8" id="KW-0812">Transmembrane</keyword>
<dbReference type="Proteomes" id="UP000542353">
    <property type="component" value="Unassembled WGS sequence"/>
</dbReference>
<dbReference type="EMBL" id="JACHIH010000034">
    <property type="protein sequence ID" value="MBB5049346.1"/>
    <property type="molecule type" value="Genomic_DNA"/>
</dbReference>
<dbReference type="PANTHER" id="PTHR35529:SF1">
    <property type="entry name" value="MANGANESE EFFLUX PUMP MNTP-RELATED"/>
    <property type="match status" value="1"/>
</dbReference>
<dbReference type="GO" id="GO:0005384">
    <property type="term" value="F:manganese ion transmembrane transporter activity"/>
    <property type="evidence" value="ECO:0007669"/>
    <property type="project" value="UniProtKB-UniRule"/>
</dbReference>
<keyword evidence="2 8" id="KW-1003">Cell membrane</keyword>
<dbReference type="InterPro" id="IPR022929">
    <property type="entry name" value="Put_MntP"/>
</dbReference>
<feature type="transmembrane region" description="Helical" evidence="8">
    <location>
        <begin position="33"/>
        <end position="56"/>
    </location>
</feature>
<dbReference type="InterPro" id="IPR003810">
    <property type="entry name" value="Mntp/YtaF"/>
</dbReference>
<organism evidence="9 10">
    <name type="scientific">Rhodopseudomonas rhenobacensis</name>
    <dbReference type="NCBI Taxonomy" id="87461"/>
    <lineage>
        <taxon>Bacteria</taxon>
        <taxon>Pseudomonadati</taxon>
        <taxon>Pseudomonadota</taxon>
        <taxon>Alphaproteobacteria</taxon>
        <taxon>Hyphomicrobiales</taxon>
        <taxon>Nitrobacteraceae</taxon>
        <taxon>Rhodopseudomonas</taxon>
    </lineage>
</organism>
<evidence type="ECO:0000256" key="5">
    <source>
        <dbReference type="ARBA" id="ARBA00023065"/>
    </source>
</evidence>
<comment type="caution">
    <text evidence="9">The sequence shown here is derived from an EMBL/GenBank/DDBJ whole genome shotgun (WGS) entry which is preliminary data.</text>
</comment>
<gene>
    <name evidence="8" type="primary">mntP</name>
    <name evidence="9" type="ORF">HNR60_004122</name>
</gene>
<feature type="transmembrane region" description="Helical" evidence="8">
    <location>
        <begin position="68"/>
        <end position="87"/>
    </location>
</feature>
<keyword evidence="1 8" id="KW-0813">Transport</keyword>
<evidence type="ECO:0000256" key="7">
    <source>
        <dbReference type="ARBA" id="ARBA00023211"/>
    </source>
</evidence>
<keyword evidence="6 8" id="KW-0472">Membrane</keyword>
<sequence>MFQIAILAFSLSTDAFAASVAKGVRFPNMSWLRSAGIALGFGTLEALAPLIGYLLGKQFAGIIEGYDHWLAFIVLGGLGLRMIWRSFHPEAVVASQTTPTWAAVLATALGTSIDATAVGLTLALFGDNIPLTLFVIGIVTFVLTLIGLRIGGLIGERTGRWAELAGGLGLIVIGSNILVSHLTA</sequence>
<comment type="similarity">
    <text evidence="8">Belongs to the MntP (TC 9.B.29) family.</text>
</comment>
<keyword evidence="10" id="KW-1185">Reference proteome</keyword>
<keyword evidence="7 8" id="KW-0464">Manganese</keyword>
<protein>
    <recommendedName>
        <fullName evidence="8">Putative manganese efflux pump MntP</fullName>
    </recommendedName>
</protein>
<comment type="function">
    <text evidence="8">Probably functions as a manganese efflux pump.</text>
</comment>
<evidence type="ECO:0000256" key="8">
    <source>
        <dbReference type="HAMAP-Rule" id="MF_01521"/>
    </source>
</evidence>
<dbReference type="RefSeq" id="WP_184261495.1">
    <property type="nucleotide sequence ID" value="NZ_JACHIH010000034.1"/>
</dbReference>
<dbReference type="AlphaFoldDB" id="A0A7W7Z7A1"/>
<evidence type="ECO:0000256" key="6">
    <source>
        <dbReference type="ARBA" id="ARBA00023136"/>
    </source>
</evidence>
<dbReference type="Pfam" id="PF02659">
    <property type="entry name" value="Mntp"/>
    <property type="match status" value="1"/>
</dbReference>
<accession>A0A7W7Z7A1</accession>
<reference evidence="9 10" key="1">
    <citation type="submission" date="2020-08" db="EMBL/GenBank/DDBJ databases">
        <title>Genomic Encyclopedia of Type Strains, Phase IV (KMG-IV): sequencing the most valuable type-strain genomes for metagenomic binning, comparative biology and taxonomic classification.</title>
        <authorList>
            <person name="Goeker M."/>
        </authorList>
    </citation>
    <scope>NUCLEOTIDE SEQUENCE [LARGE SCALE GENOMIC DNA]</scope>
    <source>
        <strain evidence="9 10">DSM 12706</strain>
    </source>
</reference>
<feature type="transmembrane region" description="Helical" evidence="8">
    <location>
        <begin position="161"/>
        <end position="179"/>
    </location>
</feature>
<feature type="transmembrane region" description="Helical" evidence="8">
    <location>
        <begin position="99"/>
        <end position="124"/>
    </location>
</feature>
<feature type="transmembrane region" description="Helical" evidence="8">
    <location>
        <begin position="131"/>
        <end position="155"/>
    </location>
</feature>
<evidence type="ECO:0000256" key="2">
    <source>
        <dbReference type="ARBA" id="ARBA00022475"/>
    </source>
</evidence>
<dbReference type="HAMAP" id="MF_01521">
    <property type="entry name" value="MntP_pump"/>
    <property type="match status" value="1"/>
</dbReference>
<name>A0A7W7Z7A1_9BRAD</name>